<keyword evidence="2 10" id="KW-1003">Cell membrane</keyword>
<dbReference type="InterPro" id="IPR004268">
    <property type="entry name" value="MurJ"/>
</dbReference>
<evidence type="ECO:0000256" key="5">
    <source>
        <dbReference type="ARBA" id="ARBA00022984"/>
    </source>
</evidence>
<dbReference type="PANTHER" id="PTHR47019">
    <property type="entry name" value="LIPID II FLIPPASE MURJ"/>
    <property type="match status" value="1"/>
</dbReference>
<keyword evidence="7 10" id="KW-0472">Membrane</keyword>
<comment type="pathway">
    <text evidence="10">Cell wall biogenesis; peptidoglycan biosynthesis.</text>
</comment>
<comment type="similarity">
    <text evidence="9 10 11">Belongs to the MurJ/MviN family.</text>
</comment>
<feature type="transmembrane region" description="Helical" evidence="10">
    <location>
        <begin position="188"/>
        <end position="211"/>
    </location>
</feature>
<keyword evidence="3 10" id="KW-0812">Transmembrane</keyword>
<feature type="transmembrane region" description="Helical" evidence="10">
    <location>
        <begin position="324"/>
        <end position="347"/>
    </location>
</feature>
<feature type="transmembrane region" description="Helical" evidence="10">
    <location>
        <begin position="133"/>
        <end position="152"/>
    </location>
</feature>
<keyword evidence="13" id="KW-1185">Reference proteome</keyword>
<dbReference type="InterPro" id="IPR051050">
    <property type="entry name" value="Lipid_II_flippase_MurJ/MviN"/>
</dbReference>
<evidence type="ECO:0000313" key="12">
    <source>
        <dbReference type="EMBL" id="MDZ5461267.1"/>
    </source>
</evidence>
<evidence type="ECO:0000256" key="10">
    <source>
        <dbReference type="HAMAP-Rule" id="MF_02078"/>
    </source>
</evidence>
<comment type="function">
    <text evidence="8 10 11">Involved in peptidoglycan biosynthesis. Transports lipid-linked peptidoglycan precursors from the inner to the outer leaflet of the cytoplasmic membrane.</text>
</comment>
<evidence type="ECO:0000256" key="6">
    <source>
        <dbReference type="ARBA" id="ARBA00022989"/>
    </source>
</evidence>
<feature type="transmembrane region" description="Helical" evidence="10">
    <location>
        <begin position="164"/>
        <end position="182"/>
    </location>
</feature>
<protein>
    <recommendedName>
        <fullName evidence="10">Probable lipid II flippase MurJ</fullName>
    </recommendedName>
</protein>
<evidence type="ECO:0000256" key="1">
    <source>
        <dbReference type="ARBA" id="ARBA00004651"/>
    </source>
</evidence>
<dbReference type="PRINTS" id="PR01806">
    <property type="entry name" value="VIRFACTRMVIN"/>
</dbReference>
<dbReference type="PANTHER" id="PTHR47019:SF1">
    <property type="entry name" value="LIPID II FLIPPASE MURJ"/>
    <property type="match status" value="1"/>
</dbReference>
<organism evidence="12 13">
    <name type="scientific">Azohydromonas lata</name>
    <dbReference type="NCBI Taxonomy" id="45677"/>
    <lineage>
        <taxon>Bacteria</taxon>
        <taxon>Pseudomonadati</taxon>
        <taxon>Pseudomonadota</taxon>
        <taxon>Betaproteobacteria</taxon>
        <taxon>Burkholderiales</taxon>
        <taxon>Sphaerotilaceae</taxon>
        <taxon>Azohydromonas</taxon>
    </lineage>
</organism>
<dbReference type="CDD" id="cd13123">
    <property type="entry name" value="MATE_MurJ_like"/>
    <property type="match status" value="1"/>
</dbReference>
<keyword evidence="10" id="KW-0997">Cell inner membrane</keyword>
<feature type="transmembrane region" description="Helical" evidence="10">
    <location>
        <begin position="455"/>
        <end position="476"/>
    </location>
</feature>
<comment type="caution">
    <text evidence="12">The sequence shown here is derived from an EMBL/GenBank/DDBJ whole genome shotgun (WGS) entry which is preliminary data.</text>
</comment>
<gene>
    <name evidence="10 12" type="primary">murJ</name>
    <name evidence="12" type="ORF">SM757_32305</name>
</gene>
<sequence length="523" mass="55735">MNLLKAASTVSLLTLASRITGLVRDLLQASVFGASALTDAFNVAFRIPNLLRRLVGEGAFSQAFVPLLAASHARDGDEATQRLINAVATMLLWTLVVICTIGIVGAPLLVWLMGEGLRDSGGYDHAVVMTRWMFPYIACMSLVALAAGILNTWRRFMVPAATPVLLNLAWIVALMLGVPLFERLGIEPIYALAAGVMVGGVLQLAVQVPALRRINAMPRFSLSWRGVRAAWTHEGVHDVLRKMAPALLGVSVAQISQLINTQIASQLGAGAVSLLTYADRLMEFPTALLGVALGVVLTPQLSAAHARKDEAAYSGMLEWGLRQLLLVAMPCALALLVFAEPLVATLYQRGAFAADADNLRGAALAVVGYGVGLIGIVSIRILAPGYYARQDTRTPVRVAVAVLVLTQLFNLVFVFGGGLGIAGLALSTSLGALVNAGTLLFLLWRRGLWRPGPGWVRYLMQLLAASAAMGAGLSWLNDHLDWANMRELVRIACMAAAMVGAGVIYFGTLMLSGLKPKQLLRRG</sequence>
<dbReference type="RefSeq" id="WP_322468483.1">
    <property type="nucleotide sequence ID" value="NZ_JAXOJX010000104.1"/>
</dbReference>
<evidence type="ECO:0000313" key="13">
    <source>
        <dbReference type="Proteomes" id="UP001293718"/>
    </source>
</evidence>
<dbReference type="NCBIfam" id="TIGR01695">
    <property type="entry name" value="murJ_mviN"/>
    <property type="match status" value="1"/>
</dbReference>
<evidence type="ECO:0000256" key="2">
    <source>
        <dbReference type="ARBA" id="ARBA00022475"/>
    </source>
</evidence>
<evidence type="ECO:0000256" key="3">
    <source>
        <dbReference type="ARBA" id="ARBA00022692"/>
    </source>
</evidence>
<dbReference type="HAMAP" id="MF_02078">
    <property type="entry name" value="MurJ_MviN"/>
    <property type="match status" value="1"/>
</dbReference>
<dbReference type="Pfam" id="PF03023">
    <property type="entry name" value="MurJ"/>
    <property type="match status" value="1"/>
</dbReference>
<proteinExistence type="inferred from homology"/>
<evidence type="ECO:0000256" key="4">
    <source>
        <dbReference type="ARBA" id="ARBA00022960"/>
    </source>
</evidence>
<evidence type="ECO:0000256" key="7">
    <source>
        <dbReference type="ARBA" id="ARBA00023136"/>
    </source>
</evidence>
<feature type="transmembrane region" description="Helical" evidence="10">
    <location>
        <begin position="421"/>
        <end position="443"/>
    </location>
</feature>
<evidence type="ECO:0000256" key="9">
    <source>
        <dbReference type="ARBA" id="ARBA00061532"/>
    </source>
</evidence>
<keyword evidence="5 10" id="KW-0573">Peptidoglycan synthesis</keyword>
<dbReference type="PIRSF" id="PIRSF002869">
    <property type="entry name" value="MviN"/>
    <property type="match status" value="1"/>
</dbReference>
<evidence type="ECO:0000256" key="8">
    <source>
        <dbReference type="ARBA" id="ARBA00060041"/>
    </source>
</evidence>
<reference evidence="12 13" key="1">
    <citation type="submission" date="2023-11" db="EMBL/GenBank/DDBJ databases">
        <title>Draft genome of Azohydromonas lata strain H1 (DSM1123), a polyhydroxyalkanoate producer.</title>
        <authorList>
            <person name="Traversa D."/>
            <person name="D'Addabbo P."/>
            <person name="Pazzani C."/>
            <person name="Manzari C."/>
            <person name="Chiara M."/>
            <person name="Scrascia M."/>
        </authorList>
    </citation>
    <scope>NUCLEOTIDE SEQUENCE [LARGE SCALE GENOMIC DNA]</scope>
    <source>
        <strain evidence="12 13">H1</strain>
    </source>
</reference>
<feature type="transmembrane region" description="Helical" evidence="10">
    <location>
        <begin position="488"/>
        <end position="514"/>
    </location>
</feature>
<feature type="transmembrane region" description="Helical" evidence="10">
    <location>
        <begin position="395"/>
        <end position="415"/>
    </location>
</feature>
<feature type="transmembrane region" description="Helical" evidence="10">
    <location>
        <begin position="91"/>
        <end position="113"/>
    </location>
</feature>
<name>A0ABU5IQW5_9BURK</name>
<dbReference type="EMBL" id="JAXOJX010000104">
    <property type="protein sequence ID" value="MDZ5461267.1"/>
    <property type="molecule type" value="Genomic_DNA"/>
</dbReference>
<comment type="caution">
    <text evidence="10">Lacks conserved residue(s) required for the propagation of feature annotation.</text>
</comment>
<keyword evidence="4 10" id="KW-0133">Cell shape</keyword>
<feature type="transmembrane region" description="Helical" evidence="10">
    <location>
        <begin position="359"/>
        <end position="383"/>
    </location>
</feature>
<keyword evidence="10 11" id="KW-0961">Cell wall biogenesis/degradation</keyword>
<comment type="subcellular location">
    <subcellularLocation>
        <location evidence="10">Cell inner membrane</location>
        <topology evidence="10">Multi-pass membrane protein</topology>
    </subcellularLocation>
    <subcellularLocation>
        <location evidence="1">Cell membrane</location>
        <topology evidence="1">Multi-pass membrane protein</topology>
    </subcellularLocation>
</comment>
<accession>A0ABU5IQW5</accession>
<keyword evidence="10 11" id="KW-0813">Transport</keyword>
<evidence type="ECO:0000256" key="11">
    <source>
        <dbReference type="PIRNR" id="PIRNR002869"/>
    </source>
</evidence>
<keyword evidence="6 10" id="KW-1133">Transmembrane helix</keyword>
<dbReference type="Proteomes" id="UP001293718">
    <property type="component" value="Unassembled WGS sequence"/>
</dbReference>